<sequence length="155" mass="15956">MAVVTAAQPCSSKTESYVGNKHQGDISQVNINVARAVADAAQTSLGPKGMEKIISIANGEVIITNDGATILNKMEVLQPATKMLGDLSKSQDAAAGDGATTVVVIAAALLMQGLSLLTHGIHPLLSPILSARLRLKRSMSSTPWPSLSSSPTGNP</sequence>
<evidence type="ECO:0000256" key="2">
    <source>
        <dbReference type="ARBA" id="ARBA00022840"/>
    </source>
</evidence>
<keyword evidence="3 4" id="KW-0143">Chaperone</keyword>
<keyword evidence="2 4" id="KW-0067">ATP-binding</keyword>
<proteinExistence type="inferred from homology"/>
<dbReference type="InterPro" id="IPR002423">
    <property type="entry name" value="Cpn60/GroEL/TCP-1"/>
</dbReference>
<dbReference type="Gene3D" id="1.10.560.10">
    <property type="entry name" value="GroEL-like equatorial domain"/>
    <property type="match status" value="1"/>
</dbReference>
<evidence type="ECO:0000256" key="3">
    <source>
        <dbReference type="ARBA" id="ARBA00023186"/>
    </source>
</evidence>
<dbReference type="Pfam" id="PF00118">
    <property type="entry name" value="Cpn60_TCP1"/>
    <property type="match status" value="1"/>
</dbReference>
<dbReference type="KEGG" id="dzi:111276395"/>
<dbReference type="InterPro" id="IPR027413">
    <property type="entry name" value="GROEL-like_equatorial_sf"/>
</dbReference>
<dbReference type="RefSeq" id="XP_022717862.1">
    <property type="nucleotide sequence ID" value="XM_022862127.1"/>
</dbReference>
<dbReference type="PRINTS" id="PR00304">
    <property type="entry name" value="TCOMPLEXTCP1"/>
</dbReference>
<dbReference type="GO" id="GO:0140662">
    <property type="term" value="F:ATP-dependent protein folding chaperone"/>
    <property type="evidence" value="ECO:0007669"/>
    <property type="project" value="InterPro"/>
</dbReference>
<dbReference type="OrthoDB" id="1637110at2759"/>
<dbReference type="AlphaFoldDB" id="A0A6P5WQ83"/>
<protein>
    <submittedName>
        <fullName evidence="6">T-complex protein 1 subunit delta-like</fullName>
    </submittedName>
</protein>
<reference evidence="6" key="1">
    <citation type="submission" date="2025-08" db="UniProtKB">
        <authorList>
            <consortium name="RefSeq"/>
        </authorList>
    </citation>
    <scope>IDENTIFICATION</scope>
    <source>
        <tissue evidence="6">Fruit stalk</tissue>
    </source>
</reference>
<keyword evidence="1 4" id="KW-0547">Nucleotide-binding</keyword>
<comment type="similarity">
    <text evidence="4">Belongs to the TCP-1 chaperonin family.</text>
</comment>
<dbReference type="GO" id="GO:0005524">
    <property type="term" value="F:ATP binding"/>
    <property type="evidence" value="ECO:0007669"/>
    <property type="project" value="UniProtKB-KW"/>
</dbReference>
<organism evidence="5 6">
    <name type="scientific">Durio zibethinus</name>
    <name type="common">Durian</name>
    <dbReference type="NCBI Taxonomy" id="66656"/>
    <lineage>
        <taxon>Eukaryota</taxon>
        <taxon>Viridiplantae</taxon>
        <taxon>Streptophyta</taxon>
        <taxon>Embryophyta</taxon>
        <taxon>Tracheophyta</taxon>
        <taxon>Spermatophyta</taxon>
        <taxon>Magnoliopsida</taxon>
        <taxon>eudicotyledons</taxon>
        <taxon>Gunneridae</taxon>
        <taxon>Pentapetalae</taxon>
        <taxon>rosids</taxon>
        <taxon>malvids</taxon>
        <taxon>Malvales</taxon>
        <taxon>Malvaceae</taxon>
        <taxon>Helicteroideae</taxon>
        <taxon>Durio</taxon>
    </lineage>
</organism>
<evidence type="ECO:0000256" key="4">
    <source>
        <dbReference type="RuleBase" id="RU004187"/>
    </source>
</evidence>
<dbReference type="InterPro" id="IPR017998">
    <property type="entry name" value="Chaperone_TCP-1"/>
</dbReference>
<accession>A0A6P5WQ83</accession>
<dbReference type="PANTHER" id="PTHR11353">
    <property type="entry name" value="CHAPERONIN"/>
    <property type="match status" value="1"/>
</dbReference>
<name>A0A6P5WQ83_DURZI</name>
<dbReference type="Proteomes" id="UP000515121">
    <property type="component" value="Unplaced"/>
</dbReference>
<keyword evidence="5" id="KW-1185">Reference proteome</keyword>
<evidence type="ECO:0000256" key="1">
    <source>
        <dbReference type="ARBA" id="ARBA00022741"/>
    </source>
</evidence>
<evidence type="ECO:0000313" key="6">
    <source>
        <dbReference type="RefSeq" id="XP_022717862.1"/>
    </source>
</evidence>
<gene>
    <name evidence="6" type="primary">LOC111276395</name>
</gene>
<evidence type="ECO:0000313" key="5">
    <source>
        <dbReference type="Proteomes" id="UP000515121"/>
    </source>
</evidence>
<dbReference type="SUPFAM" id="SSF48592">
    <property type="entry name" value="GroEL equatorial domain-like"/>
    <property type="match status" value="1"/>
</dbReference>
<dbReference type="GeneID" id="111276395"/>